<evidence type="ECO:0000256" key="1">
    <source>
        <dbReference type="SAM" id="MobiDB-lite"/>
    </source>
</evidence>
<name>A0AAV5AUN3_9FLAO</name>
<feature type="transmembrane region" description="Helical" evidence="2">
    <location>
        <begin position="23"/>
        <end position="41"/>
    </location>
</feature>
<dbReference type="Proteomes" id="UP001207736">
    <property type="component" value="Unassembled WGS sequence"/>
</dbReference>
<evidence type="ECO:0000313" key="3">
    <source>
        <dbReference type="EMBL" id="GJM50981.1"/>
    </source>
</evidence>
<evidence type="ECO:0000313" key="4">
    <source>
        <dbReference type="EMBL" id="GJM52165.1"/>
    </source>
</evidence>
<dbReference type="EMBL" id="BQKA01000036">
    <property type="protein sequence ID" value="GJM50981.1"/>
    <property type="molecule type" value="Genomic_DNA"/>
</dbReference>
<feature type="compositionally biased region" description="Acidic residues" evidence="1">
    <location>
        <begin position="119"/>
        <end position="129"/>
    </location>
</feature>
<dbReference type="AlphaFoldDB" id="A0AAV5AUN3"/>
<organism evidence="3 5">
    <name type="scientific">Capnocytophaga catalasegens</name>
    <dbReference type="NCBI Taxonomy" id="1004260"/>
    <lineage>
        <taxon>Bacteria</taxon>
        <taxon>Pseudomonadati</taxon>
        <taxon>Bacteroidota</taxon>
        <taxon>Flavobacteriia</taxon>
        <taxon>Flavobacteriales</taxon>
        <taxon>Flavobacteriaceae</taxon>
        <taxon>Capnocytophaga</taxon>
    </lineage>
</organism>
<protein>
    <recommendedName>
        <fullName evidence="7">Energy transducer TonB</fullName>
    </recommendedName>
</protein>
<keyword evidence="2" id="KW-0812">Transmembrane</keyword>
<dbReference type="RefSeq" id="WP_264846414.1">
    <property type="nucleotide sequence ID" value="NZ_BPMA01000021.1"/>
</dbReference>
<feature type="region of interest" description="Disordered" evidence="1">
    <location>
        <begin position="113"/>
        <end position="135"/>
    </location>
</feature>
<evidence type="ECO:0008006" key="7">
    <source>
        <dbReference type="Google" id="ProtNLM"/>
    </source>
</evidence>
<comment type="caution">
    <text evidence="3">The sequence shown here is derived from an EMBL/GenBank/DDBJ whole genome shotgun (WGS) entry which is preliminary data.</text>
</comment>
<sequence>MANIFKSLIDEIKNFYLSRQEKALVLTLVVMIFIVLGLMILQLQNAPKEIMLEFQIPPEEFVDMEKVLEQEKLEQEIAETKATTNAYNEADSRIKHSDEPFKTLEELIEEQNALRQGEEGDPNDDGIEEAGEKSPIKDPVVERVRELMKQNTPKQGTISANKNAYVKYYLADRSDVALPVPIYTCDASGIVVINITVNHLGQVTNALYNAKSSTSSNGCLIDQALIYARKARFDKSNKTQQLGTITYHFQPK</sequence>
<evidence type="ECO:0000313" key="5">
    <source>
        <dbReference type="Proteomes" id="UP001207736"/>
    </source>
</evidence>
<evidence type="ECO:0000256" key="2">
    <source>
        <dbReference type="SAM" id="Phobius"/>
    </source>
</evidence>
<dbReference type="EMBL" id="BQKB01000009">
    <property type="protein sequence ID" value="GJM52165.1"/>
    <property type="molecule type" value="Genomic_DNA"/>
</dbReference>
<gene>
    <name evidence="3" type="ORF">RCZ15_19540</name>
    <name evidence="4" type="ORF">RCZ16_04830</name>
</gene>
<keyword evidence="2" id="KW-0472">Membrane</keyword>
<keyword evidence="6" id="KW-1185">Reference proteome</keyword>
<proteinExistence type="predicted"/>
<evidence type="ECO:0000313" key="6">
    <source>
        <dbReference type="Proteomes" id="UP001208692"/>
    </source>
</evidence>
<accession>A0AAV5AUN3</accession>
<dbReference type="Proteomes" id="UP001208692">
    <property type="component" value="Unassembled WGS sequence"/>
</dbReference>
<keyword evidence="2" id="KW-1133">Transmembrane helix</keyword>
<reference evidence="3 6" key="1">
    <citation type="submission" date="2021-11" db="EMBL/GenBank/DDBJ databases">
        <title>Draft genome sequence of Capnocytophaga sp. strain KC07075 isolated from cat oral cavity.</title>
        <authorList>
            <person name="Suzuki M."/>
            <person name="Imaoka K."/>
            <person name="Kimura M."/>
            <person name="Morikawa S."/>
            <person name="Maeda K."/>
        </authorList>
    </citation>
    <scope>NUCLEOTIDE SEQUENCE</scope>
    <source>
        <strain evidence="3">KC07075</strain>
        <strain evidence="4 6">KC07079</strain>
    </source>
</reference>